<name>A0A0E4CSP7_9STRE</name>
<dbReference type="PROSITE" id="PS01035">
    <property type="entry name" value="PTS_EIIB_TYPE_1_CYS"/>
    <property type="match status" value="1"/>
</dbReference>
<dbReference type="GO" id="GO:0090589">
    <property type="term" value="F:protein-phosphocysteine-trehalose phosphotransferase system transporter activity"/>
    <property type="evidence" value="ECO:0007669"/>
    <property type="project" value="TreeGrafter"/>
</dbReference>
<dbReference type="Gene3D" id="2.70.70.10">
    <property type="entry name" value="Glucose Permease (Domain IIA)"/>
    <property type="match status" value="1"/>
</dbReference>
<feature type="transmembrane region" description="Helical" evidence="17">
    <location>
        <begin position="111"/>
        <end position="134"/>
    </location>
</feature>
<feature type="domain" description="PTS EIIA type-1" evidence="18">
    <location>
        <begin position="484"/>
        <end position="588"/>
    </location>
</feature>
<dbReference type="RefSeq" id="WP_093650462.1">
    <property type="nucleotide sequence ID" value="NZ_CTEN01000002.1"/>
</dbReference>
<comment type="subcellular location">
    <subcellularLocation>
        <location evidence="1">Cell membrane</location>
        <topology evidence="1">Multi-pass membrane protein</topology>
    </subcellularLocation>
</comment>
<keyword evidence="8" id="KW-0418">Kinase</keyword>
<dbReference type="InterPro" id="IPR036878">
    <property type="entry name" value="Glu_permease_IIB"/>
</dbReference>
<feature type="transmembrane region" description="Helical" evidence="17">
    <location>
        <begin position="203"/>
        <end position="223"/>
    </location>
</feature>
<gene>
    <name evidence="21" type="ORF">BN1356_01222</name>
</gene>
<accession>A0A0E4CSP7</accession>
<evidence type="ECO:0000256" key="6">
    <source>
        <dbReference type="ARBA" id="ARBA00022683"/>
    </source>
</evidence>
<feature type="domain" description="PTS EIIB type-1" evidence="19">
    <location>
        <begin position="4"/>
        <end position="85"/>
    </location>
</feature>
<dbReference type="NCBIfam" id="TIGR00830">
    <property type="entry name" value="PTBA"/>
    <property type="match status" value="1"/>
</dbReference>
<keyword evidence="5" id="KW-0808">Transferase</keyword>
<dbReference type="PROSITE" id="PS00371">
    <property type="entry name" value="PTS_EIIA_TYPE_1_HIS"/>
    <property type="match status" value="1"/>
</dbReference>
<dbReference type="GO" id="GO:0009401">
    <property type="term" value="P:phosphoenolpyruvate-dependent sugar phosphotransferase system"/>
    <property type="evidence" value="ECO:0007669"/>
    <property type="project" value="UniProtKB-KW"/>
</dbReference>
<comment type="catalytic activity">
    <reaction evidence="13">
        <text>N(pros)-phospho-L-histidyl-[protein](out) + sucrose = sucrose 6(G)-phosphate(in) + L-histidyl-[protein]</text>
        <dbReference type="Rhea" id="RHEA:49236"/>
        <dbReference type="Rhea" id="RHEA-COMP:9745"/>
        <dbReference type="Rhea" id="RHEA-COMP:9746"/>
        <dbReference type="ChEBI" id="CHEBI:17992"/>
        <dbReference type="ChEBI" id="CHEBI:29979"/>
        <dbReference type="ChEBI" id="CHEBI:64837"/>
        <dbReference type="ChEBI" id="CHEBI:91002"/>
        <dbReference type="EC" id="2.7.1.211"/>
    </reaction>
</comment>
<dbReference type="PANTHER" id="PTHR30175:SF1">
    <property type="entry name" value="PTS SYSTEM ARBUTIN-, CELLOBIOSE-, AND SALICIN-SPECIFIC EIIBC COMPONENT-RELATED"/>
    <property type="match status" value="1"/>
</dbReference>
<evidence type="ECO:0000256" key="13">
    <source>
        <dbReference type="ARBA" id="ARBA00048931"/>
    </source>
</evidence>
<dbReference type="Pfam" id="PF02378">
    <property type="entry name" value="PTS_EIIC"/>
    <property type="match status" value="1"/>
</dbReference>
<dbReference type="InterPro" id="IPR011055">
    <property type="entry name" value="Dup_hybrid_motif"/>
</dbReference>
<evidence type="ECO:0000256" key="15">
    <source>
        <dbReference type="ARBA" id="ARBA00081008"/>
    </source>
</evidence>
<keyword evidence="6" id="KW-0598">Phosphotransferase system</keyword>
<evidence type="ECO:0000256" key="14">
    <source>
        <dbReference type="ARBA" id="ARBA00074554"/>
    </source>
</evidence>
<dbReference type="NCBIfam" id="TIGR01995">
    <property type="entry name" value="PTS-II-ABC-beta"/>
    <property type="match status" value="1"/>
</dbReference>
<feature type="active site" description="Phosphocysteine intermediate; for EIIB activity" evidence="16">
    <location>
        <position position="26"/>
    </location>
</feature>
<dbReference type="InterPro" id="IPR003352">
    <property type="entry name" value="PTS_EIIC"/>
</dbReference>
<evidence type="ECO:0000256" key="16">
    <source>
        <dbReference type="PROSITE-ProRule" id="PRU00421"/>
    </source>
</evidence>
<feature type="transmembrane region" description="Helical" evidence="17">
    <location>
        <begin position="267"/>
        <end position="295"/>
    </location>
</feature>
<comment type="function">
    <text evidence="12">The phosphoenolpyruvate-dependent sugar phosphotransferase system (sugar PTS), a major carbohydrate active transport system, catalyzes the phosphorylation of incoming sugar substrates concomitantly with their translocation across the cell membrane. This system is involved in sucrose transport.</text>
</comment>
<feature type="transmembrane region" description="Helical" evidence="17">
    <location>
        <begin position="235"/>
        <end position="261"/>
    </location>
</feature>
<sequence>MDVHKLAIDIVEQIGGSTNIAQFEHCSTRLRFNLVDDSKANLEALKKLSGVLGVVQNVQTQIIIGNSVVEVYNEIEKLVAGRTGDASSQDGKKLSIGATILDYLVSIFQPLIPAIAGGGILKSFLMISALFGILDKTSQTYMILNFIGDAPLRFLPLLVAATTAKKLKSNQLVATATVATLLTPDLATMLGEGAQLFGVSITNINYTYLVFPAILTVFTYSYLEKFFTKITPKVLRVFFVPMFSMLITVPLTLFILGPLGFNFGQGFASVVMFLFAKFGWIAVAILASFLPFMVVTGMHKAMIPYVITALGETGKEIIYNAASLAHNISESGANFAVAIRSKDKELRSTALSSGVSALFGITEPALYGVTILHRRVLYGVMIGSFIGGASLGLMAVEAYVAVGPGLATLSSFISETLPNNFRNAVIGLVISFAVSFAATFVLWKEPEVEAITVEDNETVDTAADSKRFDTPLEGTVVPLENVSDEVFSGKLLGDGIAVKPSKGELYAPVDAEVKMVYKTKHALGLLTEDGVEILIHIGINTVNLEGKFFDVLVKEGQKIKRGDLLVIFDVDRIVEAGFDTTTMMLFTKPSNLKFTVTDKTNVKQFETLLTLE</sequence>
<proteinExistence type="predicted"/>
<protein>
    <recommendedName>
        <fullName evidence="14">PTS system sucrose-specific EIIBCA component</fullName>
        <ecNumber evidence="11">2.7.1.211</ecNumber>
    </recommendedName>
    <alternativeName>
        <fullName evidence="15">EIIBCA-Scr</fullName>
    </alternativeName>
</protein>
<evidence type="ECO:0000313" key="21">
    <source>
        <dbReference type="EMBL" id="CQR24869.1"/>
    </source>
</evidence>
<dbReference type="STRING" id="1608583.BN1356_01222"/>
<dbReference type="OrthoDB" id="9769191at2"/>
<dbReference type="GO" id="GO:0005886">
    <property type="term" value="C:plasma membrane"/>
    <property type="evidence" value="ECO:0007669"/>
    <property type="project" value="UniProtKB-SubCell"/>
</dbReference>
<reference evidence="22" key="1">
    <citation type="submission" date="2015-03" db="EMBL/GenBank/DDBJ databases">
        <authorList>
            <person name="Urmite Genomes"/>
        </authorList>
    </citation>
    <scope>NUCLEOTIDE SEQUENCE [LARGE SCALE GENOMIC DNA]</scope>
    <source>
        <strain evidence="22">FF10</strain>
    </source>
</reference>
<evidence type="ECO:0000256" key="4">
    <source>
        <dbReference type="ARBA" id="ARBA00022597"/>
    </source>
</evidence>
<dbReference type="CDD" id="cd00212">
    <property type="entry name" value="PTS_IIB_glc"/>
    <property type="match status" value="1"/>
</dbReference>
<dbReference type="PANTHER" id="PTHR30175">
    <property type="entry name" value="PHOSPHOTRANSFERASE SYSTEM TRANSPORT PROTEIN"/>
    <property type="match status" value="1"/>
</dbReference>
<dbReference type="InterPro" id="IPR001996">
    <property type="entry name" value="PTS_IIB_1"/>
</dbReference>
<evidence type="ECO:0000256" key="3">
    <source>
        <dbReference type="ARBA" id="ARBA00022475"/>
    </source>
</evidence>
<dbReference type="SUPFAM" id="SSF55604">
    <property type="entry name" value="Glucose permease domain IIB"/>
    <property type="match status" value="1"/>
</dbReference>
<evidence type="ECO:0000256" key="8">
    <source>
        <dbReference type="ARBA" id="ARBA00022777"/>
    </source>
</evidence>
<keyword evidence="7 17" id="KW-0812">Transmembrane</keyword>
<evidence type="ECO:0000259" key="20">
    <source>
        <dbReference type="PROSITE" id="PS51103"/>
    </source>
</evidence>
<evidence type="ECO:0000256" key="7">
    <source>
        <dbReference type="ARBA" id="ARBA00022692"/>
    </source>
</evidence>
<dbReference type="PROSITE" id="PS51093">
    <property type="entry name" value="PTS_EIIA_TYPE_1"/>
    <property type="match status" value="1"/>
</dbReference>
<keyword evidence="10 17" id="KW-0472">Membrane</keyword>
<feature type="transmembrane region" description="Helical" evidence="17">
    <location>
        <begin position="376"/>
        <end position="401"/>
    </location>
</feature>
<dbReference type="GO" id="GO:0008982">
    <property type="term" value="F:protein-N(PI)-phosphohistidine-sugar phosphotransferase activity"/>
    <property type="evidence" value="ECO:0007669"/>
    <property type="project" value="InterPro"/>
</dbReference>
<dbReference type="AlphaFoldDB" id="A0A0E4CSP7"/>
<dbReference type="GO" id="GO:0016301">
    <property type="term" value="F:kinase activity"/>
    <property type="evidence" value="ECO:0007669"/>
    <property type="project" value="UniProtKB-KW"/>
</dbReference>
<keyword evidence="4" id="KW-0762">Sugar transport</keyword>
<organism evidence="21 22">
    <name type="scientific">Streptococcus varani</name>
    <dbReference type="NCBI Taxonomy" id="1608583"/>
    <lineage>
        <taxon>Bacteria</taxon>
        <taxon>Bacillati</taxon>
        <taxon>Bacillota</taxon>
        <taxon>Bacilli</taxon>
        <taxon>Lactobacillales</taxon>
        <taxon>Streptococcaceae</taxon>
        <taxon>Streptococcus</taxon>
    </lineage>
</organism>
<dbReference type="InterPro" id="IPR050558">
    <property type="entry name" value="PTS_Sugar-Specific_Components"/>
</dbReference>
<evidence type="ECO:0000256" key="2">
    <source>
        <dbReference type="ARBA" id="ARBA00022448"/>
    </source>
</evidence>
<feature type="domain" description="PTS EIIC type-1" evidence="20">
    <location>
        <begin position="102"/>
        <end position="458"/>
    </location>
</feature>
<dbReference type="EMBL" id="CTEN01000002">
    <property type="protein sequence ID" value="CQR24869.1"/>
    <property type="molecule type" value="Genomic_DNA"/>
</dbReference>
<dbReference type="EC" id="2.7.1.211" evidence="11"/>
<evidence type="ECO:0000256" key="5">
    <source>
        <dbReference type="ARBA" id="ARBA00022679"/>
    </source>
</evidence>
<dbReference type="InterPro" id="IPR011297">
    <property type="entry name" value="PTS_IIABC_b_glu"/>
</dbReference>
<feature type="transmembrane region" description="Helical" evidence="17">
    <location>
        <begin position="140"/>
        <end position="160"/>
    </location>
</feature>
<keyword evidence="22" id="KW-1185">Reference proteome</keyword>
<dbReference type="InterPro" id="IPR018113">
    <property type="entry name" value="PTrfase_EIIB_Cys"/>
</dbReference>
<evidence type="ECO:0000256" key="1">
    <source>
        <dbReference type="ARBA" id="ARBA00004651"/>
    </source>
</evidence>
<dbReference type="InterPro" id="IPR001127">
    <property type="entry name" value="PTS_EIIA_1_perm"/>
</dbReference>
<evidence type="ECO:0000259" key="18">
    <source>
        <dbReference type="PROSITE" id="PS51093"/>
    </source>
</evidence>
<dbReference type="PROSITE" id="PS51103">
    <property type="entry name" value="PTS_EIIC_TYPE_1"/>
    <property type="match status" value="1"/>
</dbReference>
<dbReference type="PROSITE" id="PS51098">
    <property type="entry name" value="PTS_EIIB_TYPE_1"/>
    <property type="match status" value="1"/>
</dbReference>
<dbReference type="FunFam" id="2.70.70.10:FF:000001">
    <property type="entry name" value="PTS system glucose-specific IIA component"/>
    <property type="match status" value="1"/>
</dbReference>
<dbReference type="Pfam" id="PF00367">
    <property type="entry name" value="PTS_EIIB"/>
    <property type="match status" value="1"/>
</dbReference>
<feature type="transmembrane region" description="Helical" evidence="17">
    <location>
        <begin position="421"/>
        <end position="443"/>
    </location>
</feature>
<dbReference type="Pfam" id="PF00358">
    <property type="entry name" value="PTS_EIIA_1"/>
    <property type="match status" value="1"/>
</dbReference>
<dbReference type="Gene3D" id="3.30.1360.60">
    <property type="entry name" value="Glucose permease domain IIB"/>
    <property type="match status" value="1"/>
</dbReference>
<keyword evidence="3" id="KW-1003">Cell membrane</keyword>
<dbReference type="InterPro" id="IPR013013">
    <property type="entry name" value="PTS_EIIC_1"/>
</dbReference>
<keyword evidence="2" id="KW-0813">Transport</keyword>
<dbReference type="Proteomes" id="UP000198604">
    <property type="component" value="Unassembled WGS sequence"/>
</dbReference>
<evidence type="ECO:0000256" key="10">
    <source>
        <dbReference type="ARBA" id="ARBA00023136"/>
    </source>
</evidence>
<dbReference type="GO" id="GO:0015771">
    <property type="term" value="P:trehalose transport"/>
    <property type="evidence" value="ECO:0007669"/>
    <property type="project" value="TreeGrafter"/>
</dbReference>
<evidence type="ECO:0000256" key="12">
    <source>
        <dbReference type="ARBA" id="ARBA00045139"/>
    </source>
</evidence>
<evidence type="ECO:0000256" key="17">
    <source>
        <dbReference type="SAM" id="Phobius"/>
    </source>
</evidence>
<keyword evidence="9 17" id="KW-1133">Transmembrane helix</keyword>
<dbReference type="SUPFAM" id="SSF51261">
    <property type="entry name" value="Duplicated hybrid motif"/>
    <property type="match status" value="1"/>
</dbReference>
<evidence type="ECO:0000313" key="22">
    <source>
        <dbReference type="Proteomes" id="UP000198604"/>
    </source>
</evidence>
<evidence type="ECO:0000259" key="19">
    <source>
        <dbReference type="PROSITE" id="PS51098"/>
    </source>
</evidence>
<evidence type="ECO:0000256" key="11">
    <source>
        <dbReference type="ARBA" id="ARBA00044053"/>
    </source>
</evidence>
<dbReference type="FunFam" id="3.30.1360.60:FF:000001">
    <property type="entry name" value="PTS system glucose-specific IIBC component PtsG"/>
    <property type="match status" value="1"/>
</dbReference>
<evidence type="ECO:0000256" key="9">
    <source>
        <dbReference type="ARBA" id="ARBA00022989"/>
    </source>
</evidence>